<evidence type="ECO:0000313" key="2">
    <source>
        <dbReference type="EMBL" id="KAK9832993.1"/>
    </source>
</evidence>
<protein>
    <recommendedName>
        <fullName evidence="1">F-box domain-containing protein</fullName>
    </recommendedName>
</protein>
<gene>
    <name evidence="2" type="ORF">WJX74_003835</name>
</gene>
<dbReference type="InterPro" id="IPR001810">
    <property type="entry name" value="F-box_dom"/>
</dbReference>
<comment type="caution">
    <text evidence="2">The sequence shown here is derived from an EMBL/GenBank/DDBJ whole genome shotgun (WGS) entry which is preliminary data.</text>
</comment>
<feature type="domain" description="F-box" evidence="1">
    <location>
        <begin position="12"/>
        <end position="52"/>
    </location>
</feature>
<dbReference type="SUPFAM" id="SSF81383">
    <property type="entry name" value="F-box domain"/>
    <property type="match status" value="1"/>
</dbReference>
<sequence>MQHRNGAGGWPLPLELTKLILAPLNLRDRLALASACRFLRTACDPPDCWRTCKLDSLAEFAEERTRVSPLLRALGQRASAISELQGHSSMKAVWDCWQQVWAMLPRLQTLIWSVHSDPSSSAAIAHLYAAQADSRAWLVHSGLSRIDLTVHASSRDIKWMLEMFVQPHADAVISLDIKCTGRDFPRLPDFALENLKSISIRAKGMYGQLSACNLQSLTVYISENFFWHTFQQCTRLQALAVSTQGDIKFLEIPEQNTGYQAAGPATLRSVHDLKLIGRTICDSHALLGVVSSDLQRVILQVSNPSGSSFDVGHLLGVPSLAYKLQSSPGGFCLEMTRR</sequence>
<reference evidence="2 3" key="1">
    <citation type="journal article" date="2024" name="Nat. Commun.">
        <title>Phylogenomics reveals the evolutionary origins of lichenization in chlorophyte algae.</title>
        <authorList>
            <person name="Puginier C."/>
            <person name="Libourel C."/>
            <person name="Otte J."/>
            <person name="Skaloud P."/>
            <person name="Haon M."/>
            <person name="Grisel S."/>
            <person name="Petersen M."/>
            <person name="Berrin J.G."/>
            <person name="Delaux P.M."/>
            <person name="Dal Grande F."/>
            <person name="Keller J."/>
        </authorList>
    </citation>
    <scope>NUCLEOTIDE SEQUENCE [LARGE SCALE GENOMIC DNA]</scope>
    <source>
        <strain evidence="2 3">SAG 2145</strain>
    </source>
</reference>
<dbReference type="SMART" id="SM00256">
    <property type="entry name" value="FBOX"/>
    <property type="match status" value="1"/>
</dbReference>
<name>A0AAW1RHC0_9CHLO</name>
<dbReference type="InterPro" id="IPR036047">
    <property type="entry name" value="F-box-like_dom_sf"/>
</dbReference>
<evidence type="ECO:0000313" key="3">
    <source>
        <dbReference type="Proteomes" id="UP001438707"/>
    </source>
</evidence>
<accession>A0AAW1RHC0</accession>
<proteinExistence type="predicted"/>
<dbReference type="Pfam" id="PF00646">
    <property type="entry name" value="F-box"/>
    <property type="match status" value="1"/>
</dbReference>
<dbReference type="AlphaFoldDB" id="A0AAW1RHC0"/>
<dbReference type="EMBL" id="JALJOS010000011">
    <property type="protein sequence ID" value="KAK9832993.1"/>
    <property type="molecule type" value="Genomic_DNA"/>
</dbReference>
<organism evidence="2 3">
    <name type="scientific">Apatococcus lobatus</name>
    <dbReference type="NCBI Taxonomy" id="904363"/>
    <lineage>
        <taxon>Eukaryota</taxon>
        <taxon>Viridiplantae</taxon>
        <taxon>Chlorophyta</taxon>
        <taxon>core chlorophytes</taxon>
        <taxon>Trebouxiophyceae</taxon>
        <taxon>Chlorellales</taxon>
        <taxon>Chlorellaceae</taxon>
        <taxon>Apatococcus</taxon>
    </lineage>
</organism>
<keyword evidence="3" id="KW-1185">Reference proteome</keyword>
<evidence type="ECO:0000259" key="1">
    <source>
        <dbReference type="SMART" id="SM00256"/>
    </source>
</evidence>
<dbReference type="Proteomes" id="UP001438707">
    <property type="component" value="Unassembled WGS sequence"/>
</dbReference>